<evidence type="ECO:0008006" key="3">
    <source>
        <dbReference type="Google" id="ProtNLM"/>
    </source>
</evidence>
<protein>
    <recommendedName>
        <fullName evidence="3">Secreted protein</fullName>
    </recommendedName>
</protein>
<dbReference type="AlphaFoldDB" id="A0ABD5ZAA9"/>
<dbReference type="EMBL" id="JBHTAA010000001">
    <property type="protein sequence ID" value="MFC7202224.1"/>
    <property type="molecule type" value="Genomic_DNA"/>
</dbReference>
<dbReference type="Proteomes" id="UP001596481">
    <property type="component" value="Unassembled WGS sequence"/>
</dbReference>
<accession>A0ABD5ZAA9</accession>
<gene>
    <name evidence="1" type="ORF">ACFQJC_01750</name>
</gene>
<comment type="caution">
    <text evidence="1">The sequence shown here is derived from an EMBL/GenBank/DDBJ whole genome shotgun (WGS) entry which is preliminary data.</text>
</comment>
<dbReference type="RefSeq" id="WP_390221525.1">
    <property type="nucleotide sequence ID" value="NZ_JBHTAA010000001.1"/>
</dbReference>
<evidence type="ECO:0000313" key="2">
    <source>
        <dbReference type="Proteomes" id="UP001596481"/>
    </source>
</evidence>
<keyword evidence="2" id="KW-1185">Reference proteome</keyword>
<reference evidence="1 2" key="1">
    <citation type="journal article" date="2019" name="Int. J. Syst. Evol. Microbiol.">
        <title>The Global Catalogue of Microorganisms (GCM) 10K type strain sequencing project: providing services to taxonomists for standard genome sequencing and annotation.</title>
        <authorList>
            <consortium name="The Broad Institute Genomics Platform"/>
            <consortium name="The Broad Institute Genome Sequencing Center for Infectious Disease"/>
            <person name="Wu L."/>
            <person name="Ma J."/>
        </authorList>
    </citation>
    <scope>NUCLEOTIDE SEQUENCE [LARGE SCALE GENOMIC DNA]</scope>
    <source>
        <strain evidence="1 2">DSM 29988</strain>
    </source>
</reference>
<sequence length="136" mass="14407">MPSFEPRRRFLTRAGGVLGCGVSLAGCLGGTPSAGDELSNTSAKQRALDAEREYLESRLGNASCLSEWGITATTTSKEAAITNRTAEGVLVEIRHPYSYEAKHGDSYSIADQSSQATYLVTNEGAERVSGDDVSPC</sequence>
<dbReference type="PROSITE" id="PS51257">
    <property type="entry name" value="PROKAR_LIPOPROTEIN"/>
    <property type="match status" value="1"/>
</dbReference>
<organism evidence="1 2">
    <name type="scientific">Haloferax namakaokahaiae</name>
    <dbReference type="NCBI Taxonomy" id="1748331"/>
    <lineage>
        <taxon>Archaea</taxon>
        <taxon>Methanobacteriati</taxon>
        <taxon>Methanobacteriota</taxon>
        <taxon>Stenosarchaea group</taxon>
        <taxon>Halobacteria</taxon>
        <taxon>Halobacteriales</taxon>
        <taxon>Haloferacaceae</taxon>
        <taxon>Haloferax</taxon>
    </lineage>
</organism>
<name>A0ABD5ZAA9_9EURY</name>
<proteinExistence type="predicted"/>
<evidence type="ECO:0000313" key="1">
    <source>
        <dbReference type="EMBL" id="MFC7202224.1"/>
    </source>
</evidence>